<dbReference type="EMBL" id="LYBW01000058">
    <property type="protein sequence ID" value="ODR90417.1"/>
    <property type="molecule type" value="Genomic_DNA"/>
</dbReference>
<comment type="caution">
    <text evidence="5">The sequence shown here is derived from an EMBL/GenBank/DDBJ whole genome shotgun (WGS) entry which is preliminary data.</text>
</comment>
<evidence type="ECO:0000259" key="4">
    <source>
        <dbReference type="Pfam" id="PF08241"/>
    </source>
</evidence>
<dbReference type="GO" id="GO:0008757">
    <property type="term" value="F:S-adenosylmethionine-dependent methyltransferase activity"/>
    <property type="evidence" value="ECO:0007669"/>
    <property type="project" value="InterPro"/>
</dbReference>
<dbReference type="OrthoDB" id="5449367at2"/>
<keyword evidence="2 5" id="KW-0808">Transferase</keyword>
<evidence type="ECO:0000313" key="5">
    <source>
        <dbReference type="EMBL" id="ODR90417.1"/>
    </source>
</evidence>
<dbReference type="Pfam" id="PF08241">
    <property type="entry name" value="Methyltransf_11"/>
    <property type="match status" value="1"/>
</dbReference>
<dbReference type="InterPro" id="IPR029063">
    <property type="entry name" value="SAM-dependent_MTases_sf"/>
</dbReference>
<dbReference type="Gene3D" id="3.40.50.150">
    <property type="entry name" value="Vaccinia Virus protein VP39"/>
    <property type="match status" value="1"/>
</dbReference>
<dbReference type="RefSeq" id="WP_069458997.1">
    <property type="nucleotide sequence ID" value="NZ_LYBW01000058.1"/>
</dbReference>
<dbReference type="GO" id="GO:0032259">
    <property type="term" value="P:methylation"/>
    <property type="evidence" value="ECO:0007669"/>
    <property type="project" value="UniProtKB-KW"/>
</dbReference>
<dbReference type="PANTHER" id="PTHR43464:SF19">
    <property type="entry name" value="UBIQUINONE BIOSYNTHESIS O-METHYLTRANSFERASE, MITOCHONDRIAL"/>
    <property type="match status" value="1"/>
</dbReference>
<dbReference type="SUPFAM" id="SSF53335">
    <property type="entry name" value="S-adenosyl-L-methionine-dependent methyltransferases"/>
    <property type="match status" value="1"/>
</dbReference>
<reference evidence="6" key="1">
    <citation type="submission" date="2016-05" db="EMBL/GenBank/DDBJ databases">
        <authorList>
            <person name="Li Y."/>
        </authorList>
    </citation>
    <scope>NUCLEOTIDE SEQUENCE [LARGE SCALE GENOMIC DNA]</scope>
    <source>
        <strain evidence="6">YIC4027</strain>
    </source>
</reference>
<name>A0A1E3VAF8_9HYPH</name>
<evidence type="ECO:0000256" key="3">
    <source>
        <dbReference type="ARBA" id="ARBA00022691"/>
    </source>
</evidence>
<dbReference type="Proteomes" id="UP000094342">
    <property type="component" value="Unassembled WGS sequence"/>
</dbReference>
<keyword evidence="6" id="KW-1185">Reference proteome</keyword>
<dbReference type="AlphaFoldDB" id="A0A1E3VAF8"/>
<feature type="domain" description="Methyltransferase type 11" evidence="4">
    <location>
        <begin position="54"/>
        <end position="149"/>
    </location>
</feature>
<protein>
    <submittedName>
        <fullName evidence="5">SAM-dependent methyltransferase</fullName>
    </submittedName>
</protein>
<dbReference type="PANTHER" id="PTHR43464">
    <property type="entry name" value="METHYLTRANSFERASE"/>
    <property type="match status" value="1"/>
</dbReference>
<dbReference type="CDD" id="cd02440">
    <property type="entry name" value="AdoMet_MTases"/>
    <property type="match status" value="1"/>
</dbReference>
<evidence type="ECO:0000313" key="6">
    <source>
        <dbReference type="Proteomes" id="UP000094342"/>
    </source>
</evidence>
<evidence type="ECO:0000256" key="2">
    <source>
        <dbReference type="ARBA" id="ARBA00022679"/>
    </source>
</evidence>
<gene>
    <name evidence="5" type="ORF">A8M32_13835</name>
</gene>
<keyword evidence="1 5" id="KW-0489">Methyltransferase</keyword>
<organism evidence="5 6">
    <name type="scientific">Sinorhizobium alkalisoli</name>
    <dbReference type="NCBI Taxonomy" id="1752398"/>
    <lineage>
        <taxon>Bacteria</taxon>
        <taxon>Pseudomonadati</taxon>
        <taxon>Pseudomonadota</taxon>
        <taxon>Alphaproteobacteria</taxon>
        <taxon>Hyphomicrobiales</taxon>
        <taxon>Rhizobiaceae</taxon>
        <taxon>Sinorhizobium/Ensifer group</taxon>
        <taxon>Sinorhizobium</taxon>
    </lineage>
</organism>
<dbReference type="STRING" id="1752398.A8M32_13835"/>
<keyword evidence="3" id="KW-0949">S-adenosyl-L-methionine</keyword>
<sequence>MDEAEFDRFADEYYQQHVASIRLSGEAPEFFHRYKVEDVAATLRGAGTTPLRILDFGAGVGNSLGAMTEAFPTSEIVLLDPSARSLEVARARHPGKAHFQHFDGGQIPFEDGAFDLVFAACVFHHIPSSFHVPLLKEIRRVMKRGASIFVFEHNPVNPLTRKAVRDCPFDENAVLISAGTMKARLRDAGLPDCSVAYRIFFPGFLSALRALEPMLRGVPLGAQYYVHAIKRDG</sequence>
<proteinExistence type="predicted"/>
<dbReference type="InterPro" id="IPR013216">
    <property type="entry name" value="Methyltransf_11"/>
</dbReference>
<accession>A0A1E3VAF8</accession>
<evidence type="ECO:0000256" key="1">
    <source>
        <dbReference type="ARBA" id="ARBA00022603"/>
    </source>
</evidence>